<dbReference type="PANTHER" id="PTHR30292">
    <property type="entry name" value="UNCHARACTERIZED PROTEIN YBGL-RELATED"/>
    <property type="match status" value="1"/>
</dbReference>
<organism evidence="2 3">
    <name type="scientific">Veillonella seminalis</name>
    <dbReference type="NCBI Taxonomy" id="1502943"/>
    <lineage>
        <taxon>Bacteria</taxon>
        <taxon>Bacillati</taxon>
        <taxon>Bacillota</taxon>
        <taxon>Negativicutes</taxon>
        <taxon>Veillonellales</taxon>
        <taxon>Veillonellaceae</taxon>
        <taxon>Veillonella</taxon>
    </lineage>
</organism>
<proteinExistence type="inferred from homology"/>
<dbReference type="SUPFAM" id="SSF88713">
    <property type="entry name" value="Glycoside hydrolase/deacetylase"/>
    <property type="match status" value="1"/>
</dbReference>
<reference evidence="2 3" key="1">
    <citation type="submission" date="2019-09" db="EMBL/GenBank/DDBJ databases">
        <title>Draft genome sequence of 3 type strains from the CCUG.</title>
        <authorList>
            <person name="Pineiro-Iglesias B."/>
            <person name="Tunovic T."/>
            <person name="Unosson C."/>
            <person name="Inganas E."/>
            <person name="Ohlen M."/>
            <person name="Cardew S."/>
            <person name="Jensie-Markopoulos S."/>
            <person name="Salva-Serra F."/>
            <person name="Jaen-Luchoro D."/>
            <person name="Karlsson R."/>
            <person name="Svensson-Stadler L."/>
            <person name="Chun J."/>
            <person name="Moore E."/>
        </authorList>
    </citation>
    <scope>NUCLEOTIDE SEQUENCE [LARGE SCALE GENOMIC DNA]</scope>
    <source>
        <strain evidence="2 3">CCUG 65427</strain>
    </source>
</reference>
<protein>
    <recommendedName>
        <fullName evidence="1">5-oxoprolinase subunit A</fullName>
        <shortName evidence="1">5-OPase subunit A</shortName>
        <ecNumber evidence="1">3.5.2.9</ecNumber>
    </recommendedName>
    <alternativeName>
        <fullName evidence="1">5-oxoprolinase (ATP-hydrolyzing) subunit A</fullName>
    </alternativeName>
</protein>
<keyword evidence="1" id="KW-0378">Hydrolase</keyword>
<dbReference type="NCBIfam" id="NF003814">
    <property type="entry name" value="PRK05406.1-3"/>
    <property type="match status" value="1"/>
</dbReference>
<dbReference type="Pfam" id="PF03746">
    <property type="entry name" value="LamB_YcsF"/>
    <property type="match status" value="1"/>
</dbReference>
<keyword evidence="1" id="KW-0547">Nucleotide-binding</keyword>
<comment type="catalytic activity">
    <reaction evidence="1">
        <text>5-oxo-L-proline + ATP + 2 H2O = L-glutamate + ADP + phosphate + H(+)</text>
        <dbReference type="Rhea" id="RHEA:10348"/>
        <dbReference type="ChEBI" id="CHEBI:15377"/>
        <dbReference type="ChEBI" id="CHEBI:15378"/>
        <dbReference type="ChEBI" id="CHEBI:29985"/>
        <dbReference type="ChEBI" id="CHEBI:30616"/>
        <dbReference type="ChEBI" id="CHEBI:43474"/>
        <dbReference type="ChEBI" id="CHEBI:58402"/>
        <dbReference type="ChEBI" id="CHEBI:456216"/>
        <dbReference type="EC" id="3.5.2.9"/>
    </reaction>
</comment>
<dbReference type="NCBIfam" id="NF003816">
    <property type="entry name" value="PRK05406.1-5"/>
    <property type="match status" value="1"/>
</dbReference>
<dbReference type="GO" id="GO:0017168">
    <property type="term" value="F:5-oxoprolinase (ATP-hydrolyzing) activity"/>
    <property type="evidence" value="ECO:0007669"/>
    <property type="project" value="UniProtKB-UniRule"/>
</dbReference>
<comment type="similarity">
    <text evidence="1">Belongs to the LamB/PxpA family.</text>
</comment>
<dbReference type="EC" id="3.5.2.9" evidence="1"/>
<evidence type="ECO:0000256" key="1">
    <source>
        <dbReference type="HAMAP-Rule" id="MF_00691"/>
    </source>
</evidence>
<dbReference type="Gene3D" id="3.20.20.370">
    <property type="entry name" value="Glycoside hydrolase/deacetylase"/>
    <property type="match status" value="1"/>
</dbReference>
<dbReference type="EMBL" id="WBKH01000001">
    <property type="protein sequence ID" value="KAB1479800.1"/>
    <property type="molecule type" value="Genomic_DNA"/>
</dbReference>
<dbReference type="Proteomes" id="UP000434554">
    <property type="component" value="Unassembled WGS sequence"/>
</dbReference>
<keyword evidence="1" id="KW-0067">ATP-binding</keyword>
<evidence type="ECO:0000313" key="3">
    <source>
        <dbReference type="Proteomes" id="UP000434554"/>
    </source>
</evidence>
<sequence length="254" mass="26792">MIMRVDMNSDLGESFGAYTLGMDEAVLSHVTSANVACGWHAGDPLIMAKTVALCKAKGVAVGAHPGYPDLMGFGRRKMTVTPAEAKAYMLYQVGALQAFCKEAGVPLQHVKLHGAFYNTACVDPKLATAVLDGIEALGDGIAIMALSGSVMVQLAKERNIPVIQEVFADRGYTAKGTLVPRSEPGAFVKDLQEALARILQMVKEGTVVANTGETIPIVADSICVHGDNPEAVSFTKELREGLEKAGLTVANFIG</sequence>
<comment type="caution">
    <text evidence="2">The sequence shown here is derived from an EMBL/GenBank/DDBJ whole genome shotgun (WGS) entry which is preliminary data.</text>
</comment>
<dbReference type="HAMAP" id="MF_00691">
    <property type="entry name" value="PxpA"/>
    <property type="match status" value="1"/>
</dbReference>
<gene>
    <name evidence="1" type="primary">pxpA</name>
    <name evidence="2" type="ORF">F8R14_00570</name>
</gene>
<evidence type="ECO:0000313" key="2">
    <source>
        <dbReference type="EMBL" id="KAB1479800.1"/>
    </source>
</evidence>
<comment type="function">
    <text evidence="1">Catalyzes the cleavage of 5-oxoproline to form L-glutamate coupled to the hydrolysis of ATP to ADP and inorganic phosphate.</text>
</comment>
<name>A0A833CCE0_9FIRM</name>
<dbReference type="PANTHER" id="PTHR30292:SF0">
    <property type="entry name" value="5-OXOPROLINASE SUBUNIT A"/>
    <property type="match status" value="1"/>
</dbReference>
<dbReference type="InterPro" id="IPR005501">
    <property type="entry name" value="LamB/YcsF/PxpA-like"/>
</dbReference>
<dbReference type="AlphaFoldDB" id="A0A833CCE0"/>
<dbReference type="CDD" id="cd10787">
    <property type="entry name" value="LamB_YcsF_like"/>
    <property type="match status" value="1"/>
</dbReference>
<comment type="subunit">
    <text evidence="1">Forms a complex composed of PxpA, PxpB and PxpC.</text>
</comment>
<dbReference type="GO" id="GO:0005975">
    <property type="term" value="P:carbohydrate metabolic process"/>
    <property type="evidence" value="ECO:0007669"/>
    <property type="project" value="InterPro"/>
</dbReference>
<dbReference type="GO" id="GO:0005524">
    <property type="term" value="F:ATP binding"/>
    <property type="evidence" value="ECO:0007669"/>
    <property type="project" value="UniProtKB-UniRule"/>
</dbReference>
<dbReference type="InterPro" id="IPR011330">
    <property type="entry name" value="Glyco_hydro/deAcase_b/a-brl"/>
</dbReference>
<accession>A0A833CCE0</accession>